<dbReference type="CDD" id="cd04730">
    <property type="entry name" value="NPD_like"/>
    <property type="match status" value="1"/>
</dbReference>
<gene>
    <name evidence="4" type="ORF">NP233_g6068</name>
</gene>
<keyword evidence="3" id="KW-0560">Oxidoreductase</keyword>
<keyword evidence="2" id="KW-0288">FMN</keyword>
<reference evidence="4" key="1">
    <citation type="submission" date="2022-07" db="EMBL/GenBank/DDBJ databases">
        <title>Genome Sequence of Leucocoprinus birnbaumii.</title>
        <authorList>
            <person name="Buettner E."/>
        </authorList>
    </citation>
    <scope>NUCLEOTIDE SEQUENCE</scope>
    <source>
        <strain evidence="4">VT141</strain>
    </source>
</reference>
<organism evidence="4 5">
    <name type="scientific">Leucocoprinus birnbaumii</name>
    <dbReference type="NCBI Taxonomy" id="56174"/>
    <lineage>
        <taxon>Eukaryota</taxon>
        <taxon>Fungi</taxon>
        <taxon>Dikarya</taxon>
        <taxon>Basidiomycota</taxon>
        <taxon>Agaricomycotina</taxon>
        <taxon>Agaricomycetes</taxon>
        <taxon>Agaricomycetidae</taxon>
        <taxon>Agaricales</taxon>
        <taxon>Agaricineae</taxon>
        <taxon>Agaricaceae</taxon>
        <taxon>Leucocoprinus</taxon>
    </lineage>
</organism>
<evidence type="ECO:0000313" key="4">
    <source>
        <dbReference type="EMBL" id="KAJ3567906.1"/>
    </source>
</evidence>
<keyword evidence="5" id="KW-1185">Reference proteome</keyword>
<keyword evidence="1" id="KW-0285">Flavoprotein</keyword>
<evidence type="ECO:0000256" key="3">
    <source>
        <dbReference type="ARBA" id="ARBA00023002"/>
    </source>
</evidence>
<dbReference type="PANTHER" id="PTHR32332:SF31">
    <property type="entry name" value="2-NITROPROPANE DIOXYGENASE FAMILY, PUTATIVE (AFU_ORTHOLOGUE AFUA_2G09850)-RELATED"/>
    <property type="match status" value="1"/>
</dbReference>
<protein>
    <recommendedName>
        <fullName evidence="6">Nitronate monooxygenase</fullName>
    </recommendedName>
</protein>
<name>A0AAD5VU02_9AGAR</name>
<dbReference type="PANTHER" id="PTHR32332">
    <property type="entry name" value="2-NITROPROPANE DIOXYGENASE"/>
    <property type="match status" value="1"/>
</dbReference>
<dbReference type="SUPFAM" id="SSF51412">
    <property type="entry name" value="Inosine monophosphate dehydrogenase (IMPDH)"/>
    <property type="match status" value="1"/>
</dbReference>
<dbReference type="Gene3D" id="3.20.20.70">
    <property type="entry name" value="Aldolase class I"/>
    <property type="match status" value="1"/>
</dbReference>
<evidence type="ECO:0000313" key="5">
    <source>
        <dbReference type="Proteomes" id="UP001213000"/>
    </source>
</evidence>
<accession>A0AAD5VU02</accession>
<sequence length="227" mass="23820">MTQTIKSEFAQLFGISAPIATAPMAYATTPALVASAIKAGGIGFLGAGNEPAPKLAAMIDQARAGLSPEQQALVGMGLVGWVMDRFNTGDDPRLNTVLDKEVSGIWLAYGSDLGKYVEQIREHSKRTGHKTRVLVNVNTIDELNRAVNEWKADVVIVQGSEAGGRGSINSPPTLEFVRQAAPLVPSNIPVLAAGGIMNGIQMAALLEAGASGIVLGHDCCWPEFDLA</sequence>
<dbReference type="GO" id="GO:0018580">
    <property type="term" value="F:nitronate monooxygenase activity"/>
    <property type="evidence" value="ECO:0007669"/>
    <property type="project" value="InterPro"/>
</dbReference>
<dbReference type="Proteomes" id="UP001213000">
    <property type="component" value="Unassembled WGS sequence"/>
</dbReference>
<comment type="caution">
    <text evidence="4">The sequence shown here is derived from an EMBL/GenBank/DDBJ whole genome shotgun (WGS) entry which is preliminary data.</text>
</comment>
<evidence type="ECO:0000256" key="2">
    <source>
        <dbReference type="ARBA" id="ARBA00022643"/>
    </source>
</evidence>
<dbReference type="InterPro" id="IPR013785">
    <property type="entry name" value="Aldolase_TIM"/>
</dbReference>
<dbReference type="InterPro" id="IPR004136">
    <property type="entry name" value="NMO"/>
</dbReference>
<evidence type="ECO:0000256" key="1">
    <source>
        <dbReference type="ARBA" id="ARBA00022630"/>
    </source>
</evidence>
<proteinExistence type="predicted"/>
<dbReference type="EMBL" id="JANIEX010000380">
    <property type="protein sequence ID" value="KAJ3567906.1"/>
    <property type="molecule type" value="Genomic_DNA"/>
</dbReference>
<dbReference type="AlphaFoldDB" id="A0AAD5VU02"/>
<evidence type="ECO:0008006" key="6">
    <source>
        <dbReference type="Google" id="ProtNLM"/>
    </source>
</evidence>
<dbReference type="Pfam" id="PF03060">
    <property type="entry name" value="NMO"/>
    <property type="match status" value="1"/>
</dbReference>